<evidence type="ECO:0000256" key="1">
    <source>
        <dbReference type="SAM" id="Phobius"/>
    </source>
</evidence>
<accession>A0ABR0B718</accession>
<evidence type="ECO:0000313" key="2">
    <source>
        <dbReference type="EMBL" id="KAK4037475.1"/>
    </source>
</evidence>
<organism evidence="2 3">
    <name type="scientific">Daphnia magna</name>
    <dbReference type="NCBI Taxonomy" id="35525"/>
    <lineage>
        <taxon>Eukaryota</taxon>
        <taxon>Metazoa</taxon>
        <taxon>Ecdysozoa</taxon>
        <taxon>Arthropoda</taxon>
        <taxon>Crustacea</taxon>
        <taxon>Branchiopoda</taxon>
        <taxon>Diplostraca</taxon>
        <taxon>Cladocera</taxon>
        <taxon>Anomopoda</taxon>
        <taxon>Daphniidae</taxon>
        <taxon>Daphnia</taxon>
    </lineage>
</organism>
<proteinExistence type="predicted"/>
<name>A0ABR0B718_9CRUS</name>
<evidence type="ECO:0000313" key="3">
    <source>
        <dbReference type="Proteomes" id="UP001234178"/>
    </source>
</evidence>
<keyword evidence="3" id="KW-1185">Reference proteome</keyword>
<dbReference type="EMBL" id="JAOYFB010000040">
    <property type="protein sequence ID" value="KAK4037475.1"/>
    <property type="molecule type" value="Genomic_DNA"/>
</dbReference>
<protein>
    <submittedName>
        <fullName evidence="2">Uncharacterized protein</fullName>
    </submittedName>
</protein>
<gene>
    <name evidence="2" type="ORF">OUZ56_029508</name>
</gene>
<feature type="transmembrane region" description="Helical" evidence="1">
    <location>
        <begin position="6"/>
        <end position="24"/>
    </location>
</feature>
<keyword evidence="1" id="KW-0812">Transmembrane</keyword>
<sequence length="105" mass="11888">MVSVGAVFSSLPLGCVVITCHRLWGRRKSYRVQYQVLINGQSYTLEAKSSSLLAFMPIGYRETLVLSLSVEWLFSICTEQDIQEKHVADRLSKLLNGQKCDELYA</sequence>
<dbReference type="Proteomes" id="UP001234178">
    <property type="component" value="Unassembled WGS sequence"/>
</dbReference>
<keyword evidence="1" id="KW-1133">Transmembrane helix</keyword>
<reference evidence="2 3" key="1">
    <citation type="journal article" date="2023" name="Nucleic Acids Res.">
        <title>The hologenome of Daphnia magna reveals possible DNA methylation and microbiome-mediated evolution of the host genome.</title>
        <authorList>
            <person name="Chaturvedi A."/>
            <person name="Li X."/>
            <person name="Dhandapani V."/>
            <person name="Marshall H."/>
            <person name="Kissane S."/>
            <person name="Cuenca-Cambronero M."/>
            <person name="Asole G."/>
            <person name="Calvet F."/>
            <person name="Ruiz-Romero M."/>
            <person name="Marangio P."/>
            <person name="Guigo R."/>
            <person name="Rago D."/>
            <person name="Mirbahai L."/>
            <person name="Eastwood N."/>
            <person name="Colbourne J.K."/>
            <person name="Zhou J."/>
            <person name="Mallon E."/>
            <person name="Orsini L."/>
        </authorList>
    </citation>
    <scope>NUCLEOTIDE SEQUENCE [LARGE SCALE GENOMIC DNA]</scope>
    <source>
        <strain evidence="2">LRV0_1</strain>
    </source>
</reference>
<keyword evidence="1" id="KW-0472">Membrane</keyword>
<comment type="caution">
    <text evidence="2">The sequence shown here is derived from an EMBL/GenBank/DDBJ whole genome shotgun (WGS) entry which is preliminary data.</text>
</comment>